<evidence type="ECO:0000256" key="1">
    <source>
        <dbReference type="SAM" id="MobiDB-lite"/>
    </source>
</evidence>
<reference evidence="2 3" key="1">
    <citation type="journal article" date="2019" name="Genome Biol. Evol.">
        <title>Insights into the evolution of the New World diploid cottons (Gossypium, subgenus Houzingenia) based on genome sequencing.</title>
        <authorList>
            <person name="Grover C.E."/>
            <person name="Arick M.A. 2nd"/>
            <person name="Thrash A."/>
            <person name="Conover J.L."/>
            <person name="Sanders W.S."/>
            <person name="Peterson D.G."/>
            <person name="Frelichowski J.E."/>
            <person name="Scheffler J.A."/>
            <person name="Scheffler B.E."/>
            <person name="Wendel J.F."/>
        </authorList>
    </citation>
    <scope>NUCLEOTIDE SEQUENCE [LARGE SCALE GENOMIC DNA]</scope>
    <source>
        <strain evidence="2">0</strain>
        <tissue evidence="2">Leaf</tissue>
    </source>
</reference>
<name>A0A7J9H5R5_9ROSI</name>
<proteinExistence type="predicted"/>
<accession>A0A7J9H5R5</accession>
<protein>
    <submittedName>
        <fullName evidence="2">Uncharacterized protein</fullName>
    </submittedName>
</protein>
<keyword evidence="3" id="KW-1185">Reference proteome</keyword>
<dbReference type="EMBL" id="JABFAD010000008">
    <property type="protein sequence ID" value="MBA0805160.1"/>
    <property type="molecule type" value="Genomic_DNA"/>
</dbReference>
<feature type="region of interest" description="Disordered" evidence="1">
    <location>
        <begin position="1"/>
        <end position="20"/>
    </location>
</feature>
<gene>
    <name evidence="2" type="ORF">Gohar_004700</name>
</gene>
<evidence type="ECO:0000313" key="3">
    <source>
        <dbReference type="Proteomes" id="UP000593560"/>
    </source>
</evidence>
<evidence type="ECO:0000313" key="2">
    <source>
        <dbReference type="EMBL" id="MBA0805160.1"/>
    </source>
</evidence>
<comment type="caution">
    <text evidence="2">The sequence shown here is derived from an EMBL/GenBank/DDBJ whole genome shotgun (WGS) entry which is preliminary data.</text>
</comment>
<dbReference type="Proteomes" id="UP000593560">
    <property type="component" value="Unassembled WGS sequence"/>
</dbReference>
<organism evidence="2 3">
    <name type="scientific">Gossypium harknessii</name>
    <dbReference type="NCBI Taxonomy" id="34285"/>
    <lineage>
        <taxon>Eukaryota</taxon>
        <taxon>Viridiplantae</taxon>
        <taxon>Streptophyta</taxon>
        <taxon>Embryophyta</taxon>
        <taxon>Tracheophyta</taxon>
        <taxon>Spermatophyta</taxon>
        <taxon>Magnoliopsida</taxon>
        <taxon>eudicotyledons</taxon>
        <taxon>Gunneridae</taxon>
        <taxon>Pentapetalae</taxon>
        <taxon>rosids</taxon>
        <taxon>malvids</taxon>
        <taxon>Malvales</taxon>
        <taxon>Malvaceae</taxon>
        <taxon>Malvoideae</taxon>
        <taxon>Gossypium</taxon>
    </lineage>
</organism>
<sequence length="48" mass="5214">MQGVQRGKNGGVSKDTGDGFRRRVFAGGLFAVLELPVKGSQGIEEWDY</sequence>
<dbReference type="AlphaFoldDB" id="A0A7J9H5R5"/>